<organism evidence="2 3">
    <name type="scientific">Agromyces atrinae</name>
    <dbReference type="NCBI Taxonomy" id="592376"/>
    <lineage>
        <taxon>Bacteria</taxon>
        <taxon>Bacillati</taxon>
        <taxon>Actinomycetota</taxon>
        <taxon>Actinomycetes</taxon>
        <taxon>Micrococcales</taxon>
        <taxon>Microbacteriaceae</taxon>
        <taxon>Agromyces</taxon>
    </lineage>
</organism>
<comment type="caution">
    <text evidence="2">The sequence shown here is derived from an EMBL/GenBank/DDBJ whole genome shotgun (WGS) entry which is preliminary data.</text>
</comment>
<dbReference type="EMBL" id="SDPM01000006">
    <property type="protein sequence ID" value="RXZ85884.1"/>
    <property type="molecule type" value="Genomic_DNA"/>
</dbReference>
<reference evidence="1 4" key="2">
    <citation type="submission" date="2020-07" db="EMBL/GenBank/DDBJ databases">
        <title>Sequencing the genomes of 1000 actinobacteria strains.</title>
        <authorList>
            <person name="Klenk H.-P."/>
        </authorList>
    </citation>
    <scope>NUCLEOTIDE SEQUENCE [LARGE SCALE GENOMIC DNA]</scope>
    <source>
        <strain evidence="1 4">DSM 23870</strain>
    </source>
</reference>
<dbReference type="RefSeq" id="WP_129175372.1">
    <property type="nucleotide sequence ID" value="NZ_JACCBI010000001.1"/>
</dbReference>
<evidence type="ECO:0000313" key="3">
    <source>
        <dbReference type="Proteomes" id="UP000292686"/>
    </source>
</evidence>
<keyword evidence="3" id="KW-1185">Reference proteome</keyword>
<protein>
    <submittedName>
        <fullName evidence="2">Uncharacterized protein</fullName>
    </submittedName>
</protein>
<dbReference type="Proteomes" id="UP000292686">
    <property type="component" value="Unassembled WGS sequence"/>
</dbReference>
<dbReference type="OrthoDB" id="5110209at2"/>
<dbReference type="PROSITE" id="PS51318">
    <property type="entry name" value="TAT"/>
    <property type="match status" value="1"/>
</dbReference>
<dbReference type="Proteomes" id="UP000581087">
    <property type="component" value="Unassembled WGS sequence"/>
</dbReference>
<sequence length="297" mass="31334">MTSPRRRRFVIAGSIAAVVLVASVATGAIVSSAIAADSLNAASTRASALLERAEGEFRAADSLLEKSHDTLDESDGRVLDDAPRAAFADLVDTADEARVAARAELDALDAAVRAAGSTAALDFGATDRARAEELARAGVPETDRFTAASALLEGPRADITLAVAAWTEEQERIVRDRYVNTVWASGWYPELDACKGSVDLTARYDGVPTIAEHWSCGGREFPQEPGTLITLTGEHSGTYRVEGIQVILNQATATTDDIPRGFDLVYQTCQNGQSSSMSMTGLTRVGDAVTVESLAGL</sequence>
<proteinExistence type="predicted"/>
<evidence type="ECO:0000313" key="2">
    <source>
        <dbReference type="EMBL" id="RXZ85884.1"/>
    </source>
</evidence>
<gene>
    <name evidence="1" type="ORF">BJ972_003016</name>
    <name evidence="2" type="ORF">ESP50_11740</name>
</gene>
<evidence type="ECO:0000313" key="4">
    <source>
        <dbReference type="Proteomes" id="UP000581087"/>
    </source>
</evidence>
<accession>A0A4Q2M1U3</accession>
<dbReference type="EMBL" id="JACCBI010000001">
    <property type="protein sequence ID" value="NYD68497.1"/>
    <property type="molecule type" value="Genomic_DNA"/>
</dbReference>
<evidence type="ECO:0000313" key="1">
    <source>
        <dbReference type="EMBL" id="NYD68497.1"/>
    </source>
</evidence>
<name>A0A4Q2M1U3_9MICO</name>
<dbReference type="AlphaFoldDB" id="A0A4Q2M1U3"/>
<dbReference type="InterPro" id="IPR006311">
    <property type="entry name" value="TAT_signal"/>
</dbReference>
<reference evidence="2 3" key="1">
    <citation type="submission" date="2019-01" db="EMBL/GenBank/DDBJ databases">
        <title>Agromyces.</title>
        <authorList>
            <person name="Li J."/>
        </authorList>
    </citation>
    <scope>NUCLEOTIDE SEQUENCE [LARGE SCALE GENOMIC DNA]</scope>
    <source>
        <strain evidence="2 3">DSM 23870</strain>
    </source>
</reference>